<accession>A0A167VVT2</accession>
<protein>
    <submittedName>
        <fullName evidence="3">Extracellular serine-rich protein</fullName>
    </submittedName>
</protein>
<dbReference type="InterPro" id="IPR008972">
    <property type="entry name" value="Cupredoxin"/>
</dbReference>
<keyword evidence="2" id="KW-0732">Signal</keyword>
<feature type="signal peptide" evidence="2">
    <location>
        <begin position="1"/>
        <end position="20"/>
    </location>
</feature>
<dbReference type="RefSeq" id="XP_018704241.1">
    <property type="nucleotide sequence ID" value="XM_018848515.1"/>
</dbReference>
<evidence type="ECO:0000313" key="4">
    <source>
        <dbReference type="Proteomes" id="UP000076744"/>
    </source>
</evidence>
<dbReference type="EMBL" id="AZHB01000011">
    <property type="protein sequence ID" value="OAA63034.1"/>
    <property type="molecule type" value="Genomic_DNA"/>
</dbReference>
<dbReference type="Proteomes" id="UP000076744">
    <property type="component" value="Unassembled WGS sequence"/>
</dbReference>
<evidence type="ECO:0000256" key="2">
    <source>
        <dbReference type="SAM" id="SignalP"/>
    </source>
</evidence>
<dbReference type="STRING" id="1081104.A0A167VVT2"/>
<dbReference type="InterPro" id="IPR052953">
    <property type="entry name" value="Ser-rich/MCO-related"/>
</dbReference>
<evidence type="ECO:0000256" key="1">
    <source>
        <dbReference type="SAM" id="MobiDB-lite"/>
    </source>
</evidence>
<keyword evidence="4" id="KW-1185">Reference proteome</keyword>
<dbReference type="Gene3D" id="2.60.40.420">
    <property type="entry name" value="Cupredoxins - blue copper proteins"/>
    <property type="match status" value="1"/>
</dbReference>
<evidence type="ECO:0000313" key="3">
    <source>
        <dbReference type="EMBL" id="OAA63034.1"/>
    </source>
</evidence>
<dbReference type="PANTHER" id="PTHR34883:SF17">
    <property type="entry name" value="CUPREDOXIN"/>
    <property type="match status" value="1"/>
</dbReference>
<proteinExistence type="predicted"/>
<dbReference type="AlphaFoldDB" id="A0A167VVT2"/>
<dbReference type="GeneID" id="30021202"/>
<dbReference type="OrthoDB" id="2331100at2759"/>
<dbReference type="CDD" id="cd00920">
    <property type="entry name" value="Cupredoxin"/>
    <property type="match status" value="1"/>
</dbReference>
<feature type="chain" id="PRO_5007893688" evidence="2">
    <location>
        <begin position="21"/>
        <end position="212"/>
    </location>
</feature>
<name>A0A167VVT2_CORFA</name>
<feature type="region of interest" description="Disordered" evidence="1">
    <location>
        <begin position="158"/>
        <end position="190"/>
    </location>
</feature>
<feature type="compositionally biased region" description="Low complexity" evidence="1">
    <location>
        <begin position="173"/>
        <end position="190"/>
    </location>
</feature>
<reference evidence="3 4" key="1">
    <citation type="journal article" date="2016" name="Genome Biol. Evol.">
        <title>Divergent and convergent evolution of fungal pathogenicity.</title>
        <authorList>
            <person name="Shang Y."/>
            <person name="Xiao G."/>
            <person name="Zheng P."/>
            <person name="Cen K."/>
            <person name="Zhan S."/>
            <person name="Wang C."/>
        </authorList>
    </citation>
    <scope>NUCLEOTIDE SEQUENCE [LARGE SCALE GENOMIC DNA]</scope>
    <source>
        <strain evidence="3 4">ARSEF 2679</strain>
    </source>
</reference>
<dbReference type="PANTHER" id="PTHR34883">
    <property type="entry name" value="SERINE-RICH PROTEIN, PUTATIVE-RELATED-RELATED"/>
    <property type="match status" value="1"/>
</dbReference>
<dbReference type="SUPFAM" id="SSF49503">
    <property type="entry name" value="Cupredoxins"/>
    <property type="match status" value="1"/>
</dbReference>
<organism evidence="3 4">
    <name type="scientific">Cordyceps fumosorosea (strain ARSEF 2679)</name>
    <name type="common">Isaria fumosorosea</name>
    <dbReference type="NCBI Taxonomy" id="1081104"/>
    <lineage>
        <taxon>Eukaryota</taxon>
        <taxon>Fungi</taxon>
        <taxon>Dikarya</taxon>
        <taxon>Ascomycota</taxon>
        <taxon>Pezizomycotina</taxon>
        <taxon>Sordariomycetes</taxon>
        <taxon>Hypocreomycetidae</taxon>
        <taxon>Hypocreales</taxon>
        <taxon>Cordycipitaceae</taxon>
        <taxon>Cordyceps</taxon>
    </lineage>
</organism>
<sequence>MKFTLASVAALMGAAQESYAAINVQVVSVGRNPVNNATGLKFWPDNIKATAGSMVQFQFLAGNHTITQSDFDHPCKPINEVNPSVQGIFSSFQPAAASAAKGEFPTYTIMVNDTKPMWFFCSQGPHCEKGMVMVINENTGANSSRSLANYKKLAAEATPEGGATQGGTPSSESSTGATPQGAASATPSTAGASITGVSSSMLLALGAVFMLL</sequence>
<comment type="caution">
    <text evidence="3">The sequence shown here is derived from an EMBL/GenBank/DDBJ whole genome shotgun (WGS) entry which is preliminary data.</text>
</comment>
<gene>
    <name evidence="3" type="ORF">ISF_04910</name>
</gene>